<feature type="transmembrane region" description="Helical" evidence="7">
    <location>
        <begin position="78"/>
        <end position="105"/>
    </location>
</feature>
<feature type="transmembrane region" description="Helical" evidence="7">
    <location>
        <begin position="197"/>
        <end position="215"/>
    </location>
</feature>
<dbReference type="PROSITE" id="PS00216">
    <property type="entry name" value="SUGAR_TRANSPORT_1"/>
    <property type="match status" value="1"/>
</dbReference>
<feature type="transmembrane region" description="Helical" evidence="7">
    <location>
        <begin position="445"/>
        <end position="466"/>
    </location>
</feature>
<dbReference type="AlphaFoldDB" id="A0AA39CNP7"/>
<keyword evidence="5 7" id="KW-1133">Transmembrane helix</keyword>
<evidence type="ECO:0000256" key="4">
    <source>
        <dbReference type="ARBA" id="ARBA00022692"/>
    </source>
</evidence>
<dbReference type="Proteomes" id="UP001172673">
    <property type="component" value="Unassembled WGS sequence"/>
</dbReference>
<dbReference type="PRINTS" id="PR00171">
    <property type="entry name" value="SUGRTRNSPORT"/>
</dbReference>
<sequence>MTSSENDVKVINDTSPMEHQYDNYDVHEHKKFFFGVQGQTLRNHISIAGAFGFLLFGYDQGVLAGLNASDDFLHQFNYPSSGLLGTINAIYEIGCFCGAVSVFLVGSRLGRKKCIYVGATLQLIGAILQCCSFGVPQMIIGRIIWYVEIRRAYEAQGANLIISGWGNGFNTATTPLWVSELVPAKTRGRHVAIEGNLIALGIVIALYFNIGMSYTTGPVQWRLVIAFQAVFIMFQVLWTCYLPESPRWLSQRLIEIGGRHSQSIHVLTQITGKNIGARDPAVMQLKREIDHAIAFERADGPWKFSECFKNGPLKIRRRFILAIGLQAMQQLSGINVLVYYMPHTLTTDIGMDYETALQVAAGLSVTYWVFSFIGVACIDKIGRRPPLIWGAAALLQKDITEARAKASLLFFFLYEAIFAIGWLPIPWLFPPEVMPLRHRTHSAAIATASDWIFNYMIVQITPIAIANIHWRTYLIFFVLNIFFAFVIWLFYPETSGWTLEEVDAMYIGDNDRLVVVDKRGKLLPGFRKKVHHDAEDFLAKTAVMTTQGDSKGEDKANFCTVHNEKLDL</sequence>
<dbReference type="Gene3D" id="1.20.1250.20">
    <property type="entry name" value="MFS general substrate transporter like domains"/>
    <property type="match status" value="1"/>
</dbReference>
<comment type="caution">
    <text evidence="8">The sequence shown here is derived from an EMBL/GenBank/DDBJ whole genome shotgun (WGS) entry which is preliminary data.</text>
</comment>
<evidence type="ECO:0000256" key="6">
    <source>
        <dbReference type="ARBA" id="ARBA00023136"/>
    </source>
</evidence>
<comment type="subcellular location">
    <subcellularLocation>
        <location evidence="1">Membrane</location>
        <topology evidence="1">Multi-pass membrane protein</topology>
    </subcellularLocation>
</comment>
<dbReference type="GO" id="GO:0005351">
    <property type="term" value="F:carbohydrate:proton symporter activity"/>
    <property type="evidence" value="ECO:0007669"/>
    <property type="project" value="TreeGrafter"/>
</dbReference>
<feature type="transmembrane region" description="Helical" evidence="7">
    <location>
        <begin position="473"/>
        <end position="491"/>
    </location>
</feature>
<evidence type="ECO:0000256" key="3">
    <source>
        <dbReference type="ARBA" id="ARBA00022448"/>
    </source>
</evidence>
<dbReference type="GO" id="GO:0016020">
    <property type="term" value="C:membrane"/>
    <property type="evidence" value="ECO:0007669"/>
    <property type="project" value="UniProtKB-SubCell"/>
</dbReference>
<keyword evidence="3" id="KW-0813">Transport</keyword>
<feature type="transmembrane region" description="Helical" evidence="7">
    <location>
        <begin position="221"/>
        <end position="242"/>
    </location>
</feature>
<evidence type="ECO:0000313" key="9">
    <source>
        <dbReference type="Proteomes" id="UP001172673"/>
    </source>
</evidence>
<evidence type="ECO:0000256" key="2">
    <source>
        <dbReference type="ARBA" id="ARBA00010992"/>
    </source>
</evidence>
<evidence type="ECO:0000313" key="8">
    <source>
        <dbReference type="EMBL" id="KAJ9614438.1"/>
    </source>
</evidence>
<dbReference type="InterPro" id="IPR003663">
    <property type="entry name" value="Sugar/inositol_transpt"/>
</dbReference>
<dbReference type="InterPro" id="IPR036259">
    <property type="entry name" value="MFS_trans_sf"/>
</dbReference>
<proteinExistence type="inferred from homology"/>
<dbReference type="InterPro" id="IPR050360">
    <property type="entry name" value="MFS_Sugar_Transporters"/>
</dbReference>
<comment type="similarity">
    <text evidence="2">Belongs to the major facilitator superfamily. Sugar transporter (TC 2.A.1.1) family.</text>
</comment>
<evidence type="ECO:0008006" key="10">
    <source>
        <dbReference type="Google" id="ProtNLM"/>
    </source>
</evidence>
<feature type="transmembrane region" description="Helical" evidence="7">
    <location>
        <begin position="406"/>
        <end position="425"/>
    </location>
</feature>
<reference evidence="8" key="1">
    <citation type="submission" date="2022-10" db="EMBL/GenBank/DDBJ databases">
        <title>Culturing micro-colonial fungi from biological soil crusts in the Mojave desert and describing Neophaeococcomyces mojavensis, and introducing the new genera and species Taxawa tesnikishii.</title>
        <authorList>
            <person name="Kurbessoian T."/>
            <person name="Stajich J.E."/>
        </authorList>
    </citation>
    <scope>NUCLEOTIDE SEQUENCE</scope>
    <source>
        <strain evidence="8">TK_41</strain>
    </source>
</reference>
<dbReference type="InterPro" id="IPR005829">
    <property type="entry name" value="Sugar_transporter_CS"/>
</dbReference>
<keyword evidence="4 7" id="KW-0812">Transmembrane</keyword>
<evidence type="ECO:0000256" key="5">
    <source>
        <dbReference type="ARBA" id="ARBA00022989"/>
    </source>
</evidence>
<protein>
    <recommendedName>
        <fullName evidence="10">Major facilitator superfamily (MFS) profile domain-containing protein</fullName>
    </recommendedName>
</protein>
<keyword evidence="6 7" id="KW-0472">Membrane</keyword>
<dbReference type="EMBL" id="JAPDRK010000003">
    <property type="protein sequence ID" value="KAJ9614438.1"/>
    <property type="molecule type" value="Genomic_DNA"/>
</dbReference>
<feature type="transmembrane region" description="Helical" evidence="7">
    <location>
        <begin position="40"/>
        <end position="58"/>
    </location>
</feature>
<evidence type="ECO:0000256" key="1">
    <source>
        <dbReference type="ARBA" id="ARBA00004141"/>
    </source>
</evidence>
<feature type="transmembrane region" description="Helical" evidence="7">
    <location>
        <begin position="356"/>
        <end position="378"/>
    </location>
</feature>
<name>A0AA39CNP7_9EURO</name>
<dbReference type="Pfam" id="PF00083">
    <property type="entry name" value="Sugar_tr"/>
    <property type="match status" value="1"/>
</dbReference>
<evidence type="ECO:0000256" key="7">
    <source>
        <dbReference type="SAM" id="Phobius"/>
    </source>
</evidence>
<dbReference type="PANTHER" id="PTHR48022">
    <property type="entry name" value="PLASTIDIC GLUCOSE TRANSPORTER 4"/>
    <property type="match status" value="1"/>
</dbReference>
<dbReference type="SUPFAM" id="SSF103473">
    <property type="entry name" value="MFS general substrate transporter"/>
    <property type="match status" value="1"/>
</dbReference>
<gene>
    <name evidence="8" type="ORF">H2200_002574</name>
</gene>
<accession>A0AA39CNP7</accession>
<dbReference type="PANTHER" id="PTHR48022:SF28">
    <property type="entry name" value="MAJOR FACILITATOR SUPERFAMILY (MFS) PROFILE DOMAIN-CONTAINING PROTEIN-RELATED"/>
    <property type="match status" value="1"/>
</dbReference>
<feature type="transmembrane region" description="Helical" evidence="7">
    <location>
        <begin position="319"/>
        <end position="341"/>
    </location>
</feature>
<dbReference type="InterPro" id="IPR005828">
    <property type="entry name" value="MFS_sugar_transport-like"/>
</dbReference>
<keyword evidence="9" id="KW-1185">Reference proteome</keyword>
<organism evidence="8 9">
    <name type="scientific">Cladophialophora chaetospira</name>
    <dbReference type="NCBI Taxonomy" id="386627"/>
    <lineage>
        <taxon>Eukaryota</taxon>
        <taxon>Fungi</taxon>
        <taxon>Dikarya</taxon>
        <taxon>Ascomycota</taxon>
        <taxon>Pezizomycotina</taxon>
        <taxon>Eurotiomycetes</taxon>
        <taxon>Chaetothyriomycetidae</taxon>
        <taxon>Chaetothyriales</taxon>
        <taxon>Herpotrichiellaceae</taxon>
        <taxon>Cladophialophora</taxon>
    </lineage>
</organism>